<dbReference type="SUPFAM" id="SSF101898">
    <property type="entry name" value="NHL repeat"/>
    <property type="match status" value="1"/>
</dbReference>
<proteinExistence type="predicted"/>
<dbReference type="Proteomes" id="UP000663873">
    <property type="component" value="Unassembled WGS sequence"/>
</dbReference>
<name>A0A820LBW2_9BILA</name>
<dbReference type="OrthoDB" id="10402204at2759"/>
<comment type="caution">
    <text evidence="2">The sequence shown here is derived from an EMBL/GenBank/DDBJ whole genome shotgun (WGS) entry which is preliminary data.</text>
</comment>
<sequence length="158" mass="18193">EINNIFYISNGDSHSITQWIIGDYENRNIYASILGCPDNMSAQLFYLQGLILDNYGNSYVANSSNHWIQMFCPGAVFGITIAGTGQAGQGDSELKFPYDVAFDSEMNLYVANTWNNHIQILKEFIELNKLMIFYLLMNYFCKDIIKENTYIRIQRIIL</sequence>
<keyword evidence="3" id="KW-1185">Reference proteome</keyword>
<gene>
    <name evidence="1" type="ORF">TIS948_LOCUS11629</name>
    <name evidence="2" type="ORF">UJA718_LOCUS15983</name>
</gene>
<protein>
    <submittedName>
        <fullName evidence="2">Uncharacterized protein</fullName>
    </submittedName>
</protein>
<evidence type="ECO:0000313" key="1">
    <source>
        <dbReference type="EMBL" id="CAF3185777.1"/>
    </source>
</evidence>
<dbReference type="EMBL" id="CAJOBP010002422">
    <property type="protein sequence ID" value="CAF4353867.1"/>
    <property type="molecule type" value="Genomic_DNA"/>
</dbReference>
<dbReference type="AlphaFoldDB" id="A0A820LBW2"/>
<reference evidence="2" key="1">
    <citation type="submission" date="2021-02" db="EMBL/GenBank/DDBJ databases">
        <authorList>
            <person name="Nowell W R."/>
        </authorList>
    </citation>
    <scope>NUCLEOTIDE SEQUENCE</scope>
</reference>
<dbReference type="Proteomes" id="UP000663825">
    <property type="component" value="Unassembled WGS sequence"/>
</dbReference>
<evidence type="ECO:0000313" key="2">
    <source>
        <dbReference type="EMBL" id="CAF4353867.1"/>
    </source>
</evidence>
<organism evidence="2 3">
    <name type="scientific">Rotaria socialis</name>
    <dbReference type="NCBI Taxonomy" id="392032"/>
    <lineage>
        <taxon>Eukaryota</taxon>
        <taxon>Metazoa</taxon>
        <taxon>Spiralia</taxon>
        <taxon>Gnathifera</taxon>
        <taxon>Rotifera</taxon>
        <taxon>Eurotatoria</taxon>
        <taxon>Bdelloidea</taxon>
        <taxon>Philodinida</taxon>
        <taxon>Philodinidae</taxon>
        <taxon>Rotaria</taxon>
    </lineage>
</organism>
<dbReference type="InterPro" id="IPR011042">
    <property type="entry name" value="6-blade_b-propeller_TolB-like"/>
</dbReference>
<evidence type="ECO:0000313" key="3">
    <source>
        <dbReference type="Proteomes" id="UP000663873"/>
    </source>
</evidence>
<dbReference type="Gene3D" id="2.120.10.30">
    <property type="entry name" value="TolB, C-terminal domain"/>
    <property type="match status" value="1"/>
</dbReference>
<accession>A0A820LBW2</accession>
<dbReference type="EMBL" id="CAJNXB010001670">
    <property type="protein sequence ID" value="CAF3185777.1"/>
    <property type="molecule type" value="Genomic_DNA"/>
</dbReference>
<feature type="non-terminal residue" evidence="2">
    <location>
        <position position="1"/>
    </location>
</feature>